<dbReference type="EMBL" id="BOOK01000024">
    <property type="protein sequence ID" value="GII01528.1"/>
    <property type="molecule type" value="Genomic_DNA"/>
</dbReference>
<evidence type="ECO:0000259" key="1">
    <source>
        <dbReference type="Pfam" id="PF14534"/>
    </source>
</evidence>
<proteinExistence type="predicted"/>
<dbReference type="AlphaFoldDB" id="A0A8J3SWJ0"/>
<protein>
    <recommendedName>
        <fullName evidence="1">DUF4440 domain-containing protein</fullName>
    </recommendedName>
</protein>
<organism evidence="2 3">
    <name type="scientific">Planobispora takensis</name>
    <dbReference type="NCBI Taxonomy" id="1367882"/>
    <lineage>
        <taxon>Bacteria</taxon>
        <taxon>Bacillati</taxon>
        <taxon>Actinomycetota</taxon>
        <taxon>Actinomycetes</taxon>
        <taxon>Streptosporangiales</taxon>
        <taxon>Streptosporangiaceae</taxon>
        <taxon>Planobispora</taxon>
    </lineage>
</organism>
<dbReference type="Proteomes" id="UP000634476">
    <property type="component" value="Unassembled WGS sequence"/>
</dbReference>
<keyword evidence="3" id="KW-1185">Reference proteome</keyword>
<comment type="caution">
    <text evidence="2">The sequence shown here is derived from an EMBL/GenBank/DDBJ whole genome shotgun (WGS) entry which is preliminary data.</text>
</comment>
<dbReference type="Pfam" id="PF14534">
    <property type="entry name" value="DUF4440"/>
    <property type="match status" value="1"/>
</dbReference>
<dbReference type="InterPro" id="IPR011944">
    <property type="entry name" value="Steroid_delta5-4_isomerase"/>
</dbReference>
<gene>
    <name evidence="2" type="ORF">Pta02_35360</name>
</gene>
<evidence type="ECO:0000313" key="3">
    <source>
        <dbReference type="Proteomes" id="UP000634476"/>
    </source>
</evidence>
<dbReference type="SUPFAM" id="SSF54427">
    <property type="entry name" value="NTF2-like"/>
    <property type="match status" value="1"/>
</dbReference>
<sequence length="157" mass="17299">MSEIFDEAGVRDLYHRLLDSWRRNDAKEYAALFAEDGMMVGFDGSQVAAAEILGHLSAIFGDHRVATYVTKVRRVRPLGADHAMVQAIAGMVPPGADDLRPEVNAFQTLVAERRGGTWQIVMFQNTPAQYHGRPDLAERHTAEIREVLRAGADAGPV</sequence>
<dbReference type="RefSeq" id="WP_203875895.1">
    <property type="nucleotide sequence ID" value="NZ_BOOK01000024.1"/>
</dbReference>
<dbReference type="InterPro" id="IPR032710">
    <property type="entry name" value="NTF2-like_dom_sf"/>
</dbReference>
<dbReference type="InterPro" id="IPR027843">
    <property type="entry name" value="DUF4440"/>
</dbReference>
<name>A0A8J3SWJ0_9ACTN</name>
<reference evidence="2" key="1">
    <citation type="submission" date="2021-01" db="EMBL/GenBank/DDBJ databases">
        <title>Whole genome shotgun sequence of Planobispora takensis NBRC 109077.</title>
        <authorList>
            <person name="Komaki H."/>
            <person name="Tamura T."/>
        </authorList>
    </citation>
    <scope>NUCLEOTIDE SEQUENCE</scope>
    <source>
        <strain evidence="2">NBRC 109077</strain>
    </source>
</reference>
<evidence type="ECO:0000313" key="2">
    <source>
        <dbReference type="EMBL" id="GII01528.1"/>
    </source>
</evidence>
<accession>A0A8J3SWJ0</accession>
<feature type="domain" description="DUF4440" evidence="1">
    <location>
        <begin position="10"/>
        <end position="120"/>
    </location>
</feature>
<dbReference type="NCBIfam" id="TIGR02246">
    <property type="entry name" value="SgcJ/EcaC family oxidoreductase"/>
    <property type="match status" value="1"/>
</dbReference>
<dbReference type="Gene3D" id="3.10.450.50">
    <property type="match status" value="1"/>
</dbReference>